<dbReference type="Proteomes" id="UP000885690">
    <property type="component" value="Unassembled WGS sequence"/>
</dbReference>
<sequence length="242" mass="27745">MHEIKTGCFLESPLWNEQVRVISVSHLGNKVKLETVGTATQNYQSIILTPEDLAKISVVQGLSLDFTGDALGHFLTIEAHRIRNAYQFDPLFAVSVSQVDPLPHQIEAVYHYILRNPRIRFLLADDPGAGKTIMAGLLIKELKYRGLVDRILILVPGHLKDQWKREMRDKFQEKLEEVNRATINASWGQNVWKEKNQVITSLDFARQDDVKESLREAQWDLVIVDEAHKLSAYRYGEKVKKT</sequence>
<dbReference type="PROSITE" id="PS51192">
    <property type="entry name" value="HELICASE_ATP_BIND_1"/>
    <property type="match status" value="1"/>
</dbReference>
<dbReference type="PANTHER" id="PTHR45766:SF6">
    <property type="entry name" value="SWI_SNF-RELATED MATRIX-ASSOCIATED ACTIN-DEPENDENT REGULATOR OF CHROMATIN SUBFAMILY A-LIKE PROTEIN 1"/>
    <property type="match status" value="1"/>
</dbReference>
<organism evidence="3">
    <name type="scientific">Thermosulfidibacter takaii</name>
    <dbReference type="NCBI Taxonomy" id="412593"/>
    <lineage>
        <taxon>Bacteria</taxon>
        <taxon>Pseudomonadati</taxon>
        <taxon>Thermosulfidibacterota</taxon>
        <taxon>Thermosulfidibacteria</taxon>
        <taxon>Thermosulfidibacterales</taxon>
        <taxon>Thermosulfidibacteraceae</taxon>
    </lineage>
</organism>
<reference evidence="3" key="1">
    <citation type="journal article" date="2020" name="mSystems">
        <title>Genome- and Community-Level Interaction Insights into Carbon Utilization and Element Cycling Functions of Hydrothermarchaeota in Hydrothermal Sediment.</title>
        <authorList>
            <person name="Zhou Z."/>
            <person name="Liu Y."/>
            <person name="Xu W."/>
            <person name="Pan J."/>
            <person name="Luo Z.H."/>
            <person name="Li M."/>
        </authorList>
    </citation>
    <scope>NUCLEOTIDE SEQUENCE [LARGE SCALE GENOMIC DNA]</scope>
    <source>
        <strain evidence="3">HyVt-115</strain>
    </source>
</reference>
<dbReference type="InterPro" id="IPR057342">
    <property type="entry name" value="DEXDc_RapA"/>
</dbReference>
<feature type="domain" description="Helicase ATP-binding" evidence="2">
    <location>
        <begin position="112"/>
        <end position="242"/>
    </location>
</feature>
<dbReference type="Pfam" id="PF04851">
    <property type="entry name" value="ResIII"/>
    <property type="match status" value="1"/>
</dbReference>
<name>A0A7C0YBI5_9BACT</name>
<comment type="caution">
    <text evidence="3">The sequence shown here is derived from an EMBL/GenBank/DDBJ whole genome shotgun (WGS) entry which is preliminary data.</text>
</comment>
<dbReference type="InterPro" id="IPR014001">
    <property type="entry name" value="Helicase_ATP-bd"/>
</dbReference>
<evidence type="ECO:0000256" key="1">
    <source>
        <dbReference type="ARBA" id="ARBA00022801"/>
    </source>
</evidence>
<dbReference type="GO" id="GO:0005524">
    <property type="term" value="F:ATP binding"/>
    <property type="evidence" value="ECO:0007669"/>
    <property type="project" value="InterPro"/>
</dbReference>
<accession>A0A7C0YBI5</accession>
<dbReference type="AlphaFoldDB" id="A0A7C0YBI5"/>
<dbReference type="GO" id="GO:0016787">
    <property type="term" value="F:hydrolase activity"/>
    <property type="evidence" value="ECO:0007669"/>
    <property type="project" value="UniProtKB-KW"/>
</dbReference>
<dbReference type="CDD" id="cd18011">
    <property type="entry name" value="DEXDc_RapA"/>
    <property type="match status" value="1"/>
</dbReference>
<dbReference type="InterPro" id="IPR027417">
    <property type="entry name" value="P-loop_NTPase"/>
</dbReference>
<feature type="non-terminal residue" evidence="3">
    <location>
        <position position="242"/>
    </location>
</feature>
<protein>
    <submittedName>
        <fullName evidence="3">DUF2075 domain-containing protein</fullName>
    </submittedName>
</protein>
<dbReference type="InterPro" id="IPR038718">
    <property type="entry name" value="SNF2-like_sf"/>
</dbReference>
<dbReference type="Gene3D" id="3.40.50.10810">
    <property type="entry name" value="Tandem AAA-ATPase domain"/>
    <property type="match status" value="1"/>
</dbReference>
<gene>
    <name evidence="3" type="ORF">ENF32_04955</name>
</gene>
<dbReference type="SMART" id="SM00487">
    <property type="entry name" value="DEXDc"/>
    <property type="match status" value="1"/>
</dbReference>
<keyword evidence="1" id="KW-0378">Hydrolase</keyword>
<evidence type="ECO:0000259" key="2">
    <source>
        <dbReference type="PROSITE" id="PS51192"/>
    </source>
</evidence>
<dbReference type="InterPro" id="IPR006935">
    <property type="entry name" value="Helicase/UvrB_N"/>
</dbReference>
<dbReference type="EMBL" id="DQWS01000183">
    <property type="protein sequence ID" value="HDD53398.1"/>
    <property type="molecule type" value="Genomic_DNA"/>
</dbReference>
<dbReference type="PANTHER" id="PTHR45766">
    <property type="entry name" value="DNA ANNEALING HELICASE AND ENDONUCLEASE ZRANB3 FAMILY MEMBER"/>
    <property type="match status" value="1"/>
</dbReference>
<proteinExistence type="predicted"/>
<dbReference type="SUPFAM" id="SSF52540">
    <property type="entry name" value="P-loop containing nucleoside triphosphate hydrolases"/>
    <property type="match status" value="1"/>
</dbReference>
<evidence type="ECO:0000313" key="3">
    <source>
        <dbReference type="EMBL" id="HDD53398.1"/>
    </source>
</evidence>
<dbReference type="GO" id="GO:0003677">
    <property type="term" value="F:DNA binding"/>
    <property type="evidence" value="ECO:0007669"/>
    <property type="project" value="InterPro"/>
</dbReference>